<sequence length="48" mass="5486">MALPKYRESRHLSFPTEFSMSPEAGLDSRGLWLSIVRDHLNGKGTLRQ</sequence>
<name>A0A376AGH9_9HYPH</name>
<dbReference type="AlphaFoldDB" id="A0A376AGH9"/>
<organism evidence="1 2">
    <name type="scientific">Ciceribacter selenitireducens ATCC BAA-1503</name>
    <dbReference type="NCBI Taxonomy" id="1336235"/>
    <lineage>
        <taxon>Bacteria</taxon>
        <taxon>Pseudomonadati</taxon>
        <taxon>Pseudomonadota</taxon>
        <taxon>Alphaproteobacteria</taxon>
        <taxon>Hyphomicrobiales</taxon>
        <taxon>Rhizobiaceae</taxon>
        <taxon>Ciceribacter</taxon>
    </lineage>
</organism>
<evidence type="ECO:0000313" key="1">
    <source>
        <dbReference type="EMBL" id="SSC66919.1"/>
    </source>
</evidence>
<proteinExistence type="predicted"/>
<keyword evidence="2" id="KW-1185">Reference proteome</keyword>
<evidence type="ECO:0000313" key="2">
    <source>
        <dbReference type="Proteomes" id="UP000254764"/>
    </source>
</evidence>
<dbReference type="Proteomes" id="UP000254764">
    <property type="component" value="Unassembled WGS sequence"/>
</dbReference>
<accession>A0A376AGH9</accession>
<protein>
    <submittedName>
        <fullName evidence="1">Uncharacterized protein</fullName>
    </submittedName>
</protein>
<dbReference type="EMBL" id="UEYP01000003">
    <property type="protein sequence ID" value="SSC66919.1"/>
    <property type="molecule type" value="Genomic_DNA"/>
</dbReference>
<reference evidence="2" key="1">
    <citation type="submission" date="2018-07" db="EMBL/GenBank/DDBJ databases">
        <authorList>
            <person name="Peiro R."/>
            <person name="Begona"/>
            <person name="Cbmso G."/>
            <person name="Lopez M."/>
            <person name="Gonzalez S."/>
        </authorList>
    </citation>
    <scope>NUCLEOTIDE SEQUENCE [LARGE SCALE GENOMIC DNA]</scope>
</reference>
<gene>
    <name evidence="1" type="ORF">RHIZ70_2627</name>
</gene>